<comment type="caution">
    <text evidence="1">The sequence shown here is derived from an EMBL/GenBank/DDBJ whole genome shotgun (WGS) entry which is preliminary data.</text>
</comment>
<dbReference type="Gene3D" id="6.20.130.20">
    <property type="entry name" value="Mitochondrial ribosomal protein L55"/>
    <property type="match status" value="1"/>
</dbReference>
<sequence length="126" mass="15008">MALHTAFRFLHQGSFRSFLPTSCHLHISAWMNNSNRTSIVRCGRKTHIRQYPVLLVQPDGSTISIPYKEPRRILKMPVDITTLSEEERKARLRKREQSKKIKTKQEREQFDDGFSIEEYSKFWKKK</sequence>
<dbReference type="GO" id="GO:0003735">
    <property type="term" value="F:structural constituent of ribosome"/>
    <property type="evidence" value="ECO:0007669"/>
    <property type="project" value="InterPro"/>
</dbReference>
<dbReference type="InterPro" id="IPR018615">
    <property type="entry name" value="Ribosomal_mL55"/>
</dbReference>
<evidence type="ECO:0000313" key="2">
    <source>
        <dbReference type="Proteomes" id="UP000812440"/>
    </source>
</evidence>
<evidence type="ECO:0008006" key="3">
    <source>
        <dbReference type="Google" id="ProtNLM"/>
    </source>
</evidence>
<dbReference type="PANTHER" id="PTHR34095:SF1">
    <property type="entry name" value="LARGE RIBOSOMAL SUBUNIT PROTEIN ML55"/>
    <property type="match status" value="1"/>
</dbReference>
<dbReference type="GO" id="GO:0006412">
    <property type="term" value="P:translation"/>
    <property type="evidence" value="ECO:0007669"/>
    <property type="project" value="TreeGrafter"/>
</dbReference>
<dbReference type="InterPro" id="IPR044884">
    <property type="entry name" value="Ribosomal_mL55_sf"/>
</dbReference>
<dbReference type="EMBL" id="JAACNH010000005">
    <property type="protein sequence ID" value="KAG8443500.1"/>
    <property type="molecule type" value="Genomic_DNA"/>
</dbReference>
<evidence type="ECO:0000313" key="1">
    <source>
        <dbReference type="EMBL" id="KAG8443500.1"/>
    </source>
</evidence>
<accession>A0A8T2JJK1</accession>
<proteinExistence type="predicted"/>
<dbReference type="PANTHER" id="PTHR34095">
    <property type="entry name" value="39S RIBOSOMAL PROTEIN L55, MITOCHONDRIAL"/>
    <property type="match status" value="1"/>
</dbReference>
<dbReference type="Pfam" id="PF09776">
    <property type="entry name" value="Mitoc_L55"/>
    <property type="match status" value="1"/>
</dbReference>
<name>A0A8T2JJK1_9PIPI</name>
<dbReference type="Proteomes" id="UP000812440">
    <property type="component" value="Chromosome 6"/>
</dbReference>
<dbReference type="GO" id="GO:0005762">
    <property type="term" value="C:mitochondrial large ribosomal subunit"/>
    <property type="evidence" value="ECO:0007669"/>
    <property type="project" value="InterPro"/>
</dbReference>
<reference evidence="1" key="1">
    <citation type="thesis" date="2020" institute="ProQuest LLC" country="789 East Eisenhower Parkway, Ann Arbor, MI, USA">
        <title>Comparative Genomics and Chromosome Evolution.</title>
        <authorList>
            <person name="Mudd A.B."/>
        </authorList>
    </citation>
    <scope>NUCLEOTIDE SEQUENCE</scope>
    <source>
        <strain evidence="1">Female2</strain>
        <tissue evidence="1">Blood</tissue>
    </source>
</reference>
<protein>
    <recommendedName>
        <fullName evidence="3">Mitochondrial ribosomal protein L55</fullName>
    </recommendedName>
</protein>
<gene>
    <name evidence="1" type="ORF">GDO86_012049</name>
</gene>
<dbReference type="OrthoDB" id="9986315at2759"/>
<keyword evidence="2" id="KW-1185">Reference proteome</keyword>
<dbReference type="AlphaFoldDB" id="A0A8T2JJK1"/>
<organism evidence="1 2">
    <name type="scientific">Hymenochirus boettgeri</name>
    <name type="common">Congo dwarf clawed frog</name>
    <dbReference type="NCBI Taxonomy" id="247094"/>
    <lineage>
        <taxon>Eukaryota</taxon>
        <taxon>Metazoa</taxon>
        <taxon>Chordata</taxon>
        <taxon>Craniata</taxon>
        <taxon>Vertebrata</taxon>
        <taxon>Euteleostomi</taxon>
        <taxon>Amphibia</taxon>
        <taxon>Batrachia</taxon>
        <taxon>Anura</taxon>
        <taxon>Pipoidea</taxon>
        <taxon>Pipidae</taxon>
        <taxon>Pipinae</taxon>
        <taxon>Hymenochirus</taxon>
    </lineage>
</organism>